<dbReference type="NCBIfam" id="NF005316">
    <property type="entry name" value="PRK06850.1"/>
    <property type="match status" value="1"/>
</dbReference>
<dbReference type="NCBIfam" id="TIGR03183">
    <property type="entry name" value="DNA_S_dndC"/>
    <property type="match status" value="1"/>
</dbReference>
<protein>
    <submittedName>
        <fullName evidence="3">DNA phosphorothioation system sulfurtransferase DndC</fullName>
    </submittedName>
</protein>
<feature type="domain" description="Phosphoadenosine phosphosulphate reductase" evidence="2">
    <location>
        <begin position="49"/>
        <end position="229"/>
    </location>
</feature>
<name>A0A2A2TK67_9CYAN</name>
<dbReference type="Gene3D" id="3.40.50.620">
    <property type="entry name" value="HUPs"/>
    <property type="match status" value="1"/>
</dbReference>
<feature type="region of interest" description="Disordered" evidence="1">
    <location>
        <begin position="547"/>
        <end position="568"/>
    </location>
</feature>
<comment type="caution">
    <text evidence="3">The sequence shown here is derived from an EMBL/GenBank/DDBJ whole genome shotgun (WGS) entry which is preliminary data.</text>
</comment>
<dbReference type="InterPro" id="IPR002500">
    <property type="entry name" value="PAPS_reduct_dom"/>
</dbReference>
<proteinExistence type="predicted"/>
<keyword evidence="4" id="KW-1185">Reference proteome</keyword>
<evidence type="ECO:0000256" key="1">
    <source>
        <dbReference type="SAM" id="MobiDB-lite"/>
    </source>
</evidence>
<accession>A0A2A2TK67</accession>
<dbReference type="PANTHER" id="PTHR43196:SF2">
    <property type="entry name" value="PHOSPHOADENOSINE PHOSPHOSULFATE REDUCTASE"/>
    <property type="match status" value="1"/>
</dbReference>
<dbReference type="GO" id="GO:0016740">
    <property type="term" value="F:transferase activity"/>
    <property type="evidence" value="ECO:0007669"/>
    <property type="project" value="UniProtKB-KW"/>
</dbReference>
<evidence type="ECO:0000259" key="2">
    <source>
        <dbReference type="Pfam" id="PF01507"/>
    </source>
</evidence>
<organism evidence="3 4">
    <name type="scientific">Brunnivagina elsteri CCALA 953</name>
    <dbReference type="NCBI Taxonomy" id="987040"/>
    <lineage>
        <taxon>Bacteria</taxon>
        <taxon>Bacillati</taxon>
        <taxon>Cyanobacteriota</taxon>
        <taxon>Cyanophyceae</taxon>
        <taxon>Nostocales</taxon>
        <taxon>Calotrichaceae</taxon>
        <taxon>Brunnivagina</taxon>
    </lineage>
</organism>
<dbReference type="SUPFAM" id="SSF52402">
    <property type="entry name" value="Adenine nucleotide alpha hydrolases-like"/>
    <property type="match status" value="1"/>
</dbReference>
<evidence type="ECO:0000313" key="3">
    <source>
        <dbReference type="EMBL" id="PAX56184.1"/>
    </source>
</evidence>
<dbReference type="EMBL" id="NTFS01000088">
    <property type="protein sequence ID" value="PAX56184.1"/>
    <property type="molecule type" value="Genomic_DNA"/>
</dbReference>
<dbReference type="Pfam" id="PF01507">
    <property type="entry name" value="PAPS_reduct"/>
    <property type="match status" value="1"/>
</dbReference>
<keyword evidence="3" id="KW-0808">Transferase</keyword>
<dbReference type="OrthoDB" id="9774475at2"/>
<reference evidence="3 4" key="1">
    <citation type="submission" date="2017-08" db="EMBL/GenBank/DDBJ databases">
        <title>Draft genome sequence of filamentous cyanobacterium Calothrix elsteri CCALA 953.</title>
        <authorList>
            <person name="Gagunashvili A.N."/>
            <person name="Elster J."/>
            <person name="Andresson O.S."/>
        </authorList>
    </citation>
    <scope>NUCLEOTIDE SEQUENCE [LARGE SCALE GENOMIC DNA]</scope>
    <source>
        <strain evidence="3 4">CCALA 953</strain>
    </source>
</reference>
<dbReference type="RefSeq" id="WP_095721620.1">
    <property type="nucleotide sequence ID" value="NZ_NTFS01000088.1"/>
</dbReference>
<dbReference type="InterPro" id="IPR017598">
    <property type="entry name" value="SulphurTrfase_DndC"/>
</dbReference>
<sequence>MGKSQSKEKKVESKGSKNRNIEEFVEEVKALTVEIQNLYCLDSVAWCIGYSGGKDSTATLQVIWNAIAQLPIEKRTKTIHVITTDTLVENPYVSTWVRKSLEQIRIAATSQQLPIVPHLLHPDLKETFWVGLIGKGYPAPRRKFRWCTERLKISPSNRFIRDMIRVSGEAIVVLGIRKAESTSRAKRMKEWEAKRVRDRLSPNMNLPNSLVYSPIEDWRNDEVWLYLMQWENPWGYSNKDLFSMYRGATADNECPLVVDTSTPSCGSSRFGCWVCTLVSEDSSLSAMIQNDEEKEWLQPLLDFRRELDIEDEDRDWRDFRRRTGEVQLYERHIEDEISIEPIPGPYIKEVRQYWLKKILAVERRLRITAPEGMRDITLITREELSEIRHIWLNERHEFDDSLPRIYKEVTGEEFIDPRPGADASLLGSDEWSVLEEICGGDAMHLELMAKLLDTEYQFRKRSRRVGIYDALERCFTTSSRSQGEAIKNAHFKRDLREAVSEGNVAKVKQLTLGDALSINQVENEVKKSSLDLVNSADNLTLESGIDESNESSKAKNWQNMKFQAKDSK</sequence>
<dbReference type="InterPro" id="IPR014729">
    <property type="entry name" value="Rossmann-like_a/b/a_fold"/>
</dbReference>
<dbReference type="AlphaFoldDB" id="A0A2A2TK67"/>
<evidence type="ECO:0000313" key="4">
    <source>
        <dbReference type="Proteomes" id="UP000218238"/>
    </source>
</evidence>
<dbReference type="Proteomes" id="UP000218238">
    <property type="component" value="Unassembled WGS sequence"/>
</dbReference>
<dbReference type="InterPro" id="IPR050128">
    <property type="entry name" value="Sulfate_adenylyltrnsfr_sub2"/>
</dbReference>
<gene>
    <name evidence="3" type="primary">dndC</name>
    <name evidence="3" type="ORF">CK510_10325</name>
</gene>
<dbReference type="PANTHER" id="PTHR43196">
    <property type="entry name" value="SULFATE ADENYLYLTRANSFERASE SUBUNIT 2"/>
    <property type="match status" value="1"/>
</dbReference>